<dbReference type="Pfam" id="PF00561">
    <property type="entry name" value="Abhydrolase_1"/>
    <property type="match status" value="1"/>
</dbReference>
<feature type="compositionally biased region" description="Basic and acidic residues" evidence="15">
    <location>
        <begin position="856"/>
        <end position="866"/>
    </location>
</feature>
<dbReference type="GO" id="GO:0008380">
    <property type="term" value="P:RNA splicing"/>
    <property type="evidence" value="ECO:0007669"/>
    <property type="project" value="UniProtKB-KW"/>
</dbReference>
<evidence type="ECO:0000256" key="5">
    <source>
        <dbReference type="ARBA" id="ARBA00022490"/>
    </source>
</evidence>
<dbReference type="EMBL" id="JAPEVG010000213">
    <property type="protein sequence ID" value="KAJ8473687.1"/>
    <property type="molecule type" value="Genomic_DNA"/>
</dbReference>
<feature type="region of interest" description="Disordered" evidence="15">
    <location>
        <begin position="550"/>
        <end position="644"/>
    </location>
</feature>
<feature type="compositionally biased region" description="Polar residues" evidence="15">
    <location>
        <begin position="1143"/>
        <end position="1155"/>
    </location>
</feature>
<dbReference type="GO" id="GO:0006417">
    <property type="term" value="P:regulation of translation"/>
    <property type="evidence" value="ECO:0007669"/>
    <property type="project" value="UniProtKB-KW"/>
</dbReference>
<organism evidence="18 19">
    <name type="scientific">Trametes cubensis</name>
    <dbReference type="NCBI Taxonomy" id="1111947"/>
    <lineage>
        <taxon>Eukaryota</taxon>
        <taxon>Fungi</taxon>
        <taxon>Dikarya</taxon>
        <taxon>Basidiomycota</taxon>
        <taxon>Agaricomycotina</taxon>
        <taxon>Agaricomycetes</taxon>
        <taxon>Polyporales</taxon>
        <taxon>Polyporaceae</taxon>
        <taxon>Trametes</taxon>
    </lineage>
</organism>
<dbReference type="GO" id="GO:0000184">
    <property type="term" value="P:nuclear-transcribed mRNA catabolic process, nonsense-mediated decay"/>
    <property type="evidence" value="ECO:0007669"/>
    <property type="project" value="UniProtKB-KW"/>
</dbReference>
<dbReference type="GO" id="GO:0003729">
    <property type="term" value="F:mRNA binding"/>
    <property type="evidence" value="ECO:0007669"/>
    <property type="project" value="InterPro"/>
</dbReference>
<comment type="subcellular location">
    <subcellularLocation>
        <location evidence="2">Cytoplasm</location>
    </subcellularLocation>
    <subcellularLocation>
        <location evidence="1">Nucleus</location>
    </subcellularLocation>
</comment>
<feature type="domain" description="AB hydrolase-1" evidence="16">
    <location>
        <begin position="39"/>
        <end position="313"/>
    </location>
</feature>
<comment type="similarity">
    <text evidence="14">Belongs to the AB hydrolase superfamily. Epoxide hydrolase family.</text>
</comment>
<evidence type="ECO:0000256" key="7">
    <source>
        <dbReference type="ARBA" id="ARBA00022801"/>
    </source>
</evidence>
<evidence type="ECO:0000259" key="17">
    <source>
        <dbReference type="Pfam" id="PF09405"/>
    </source>
</evidence>
<feature type="region of interest" description="Disordered" evidence="15">
    <location>
        <begin position="664"/>
        <end position="877"/>
    </location>
</feature>
<keyword evidence="11" id="KW-0866">Nonsense-mediated mRNA decay</keyword>
<dbReference type="InterPro" id="IPR029058">
    <property type="entry name" value="AB_hydrolase_fold"/>
</dbReference>
<keyword evidence="5" id="KW-0963">Cytoplasm</keyword>
<dbReference type="PANTHER" id="PTHR43329">
    <property type="entry name" value="EPOXIDE HYDROLASE"/>
    <property type="match status" value="1"/>
</dbReference>
<evidence type="ECO:0000256" key="3">
    <source>
        <dbReference type="ARBA" id="ARBA00009548"/>
    </source>
</evidence>
<feature type="region of interest" description="Disordered" evidence="15">
    <location>
        <begin position="896"/>
        <end position="1016"/>
    </location>
</feature>
<dbReference type="PRINTS" id="PR00412">
    <property type="entry name" value="EPOXHYDRLASE"/>
</dbReference>
<dbReference type="Proteomes" id="UP001215151">
    <property type="component" value="Unassembled WGS sequence"/>
</dbReference>
<evidence type="ECO:0000256" key="11">
    <source>
        <dbReference type="ARBA" id="ARBA00023161"/>
    </source>
</evidence>
<feature type="compositionally biased region" description="Low complexity" evidence="15">
    <location>
        <begin position="770"/>
        <end position="781"/>
    </location>
</feature>
<proteinExistence type="inferred from homology"/>
<comment type="similarity">
    <text evidence="3">Belongs to the CASC3 family.</text>
</comment>
<dbReference type="Gene3D" id="3.40.50.1820">
    <property type="entry name" value="alpha/beta hydrolase"/>
    <property type="match status" value="1"/>
</dbReference>
<evidence type="ECO:0000256" key="12">
    <source>
        <dbReference type="ARBA" id="ARBA00023187"/>
    </source>
</evidence>
<feature type="compositionally biased region" description="Basic residues" evidence="15">
    <location>
        <begin position="562"/>
        <end position="576"/>
    </location>
</feature>
<feature type="compositionally biased region" description="Basic and acidic residues" evidence="15">
    <location>
        <begin position="695"/>
        <end position="704"/>
    </location>
</feature>
<feature type="compositionally biased region" description="Basic and acidic residues" evidence="15">
    <location>
        <begin position="449"/>
        <end position="464"/>
    </location>
</feature>
<evidence type="ECO:0000256" key="6">
    <source>
        <dbReference type="ARBA" id="ARBA00022664"/>
    </source>
</evidence>
<evidence type="ECO:0000313" key="19">
    <source>
        <dbReference type="Proteomes" id="UP001215151"/>
    </source>
</evidence>
<feature type="compositionally biased region" description="Basic and acidic residues" evidence="15">
    <location>
        <begin position="718"/>
        <end position="738"/>
    </location>
</feature>
<feature type="region of interest" description="Disordered" evidence="15">
    <location>
        <begin position="1233"/>
        <end position="1252"/>
    </location>
</feature>
<feature type="compositionally biased region" description="Low complexity" evidence="15">
    <location>
        <begin position="1178"/>
        <end position="1187"/>
    </location>
</feature>
<evidence type="ECO:0000256" key="10">
    <source>
        <dbReference type="ARBA" id="ARBA00022884"/>
    </source>
</evidence>
<feature type="region of interest" description="Disordered" evidence="15">
    <location>
        <begin position="404"/>
        <end position="518"/>
    </location>
</feature>
<dbReference type="GO" id="GO:0005737">
    <property type="term" value="C:cytoplasm"/>
    <property type="evidence" value="ECO:0007669"/>
    <property type="project" value="UniProtKB-SubCell"/>
</dbReference>
<feature type="domain" description="Btz" evidence="17">
    <location>
        <begin position="610"/>
        <end position="742"/>
    </location>
</feature>
<keyword evidence="12" id="KW-0508">mRNA splicing</keyword>
<dbReference type="SUPFAM" id="SSF53474">
    <property type="entry name" value="alpha/beta-Hydrolases"/>
    <property type="match status" value="1"/>
</dbReference>
<feature type="compositionally biased region" description="Basic and acidic residues" evidence="15">
    <location>
        <begin position="794"/>
        <end position="806"/>
    </location>
</feature>
<dbReference type="GO" id="GO:0035145">
    <property type="term" value="C:exon-exon junction complex"/>
    <property type="evidence" value="ECO:0007669"/>
    <property type="project" value="InterPro"/>
</dbReference>
<evidence type="ECO:0000256" key="4">
    <source>
        <dbReference type="ARBA" id="ARBA00022448"/>
    </source>
</evidence>
<evidence type="ECO:0000256" key="15">
    <source>
        <dbReference type="SAM" id="MobiDB-lite"/>
    </source>
</evidence>
<feature type="compositionally biased region" description="Polar residues" evidence="15">
    <location>
        <begin position="614"/>
        <end position="631"/>
    </location>
</feature>
<keyword evidence="10" id="KW-0694">RNA-binding</keyword>
<evidence type="ECO:0000256" key="1">
    <source>
        <dbReference type="ARBA" id="ARBA00004123"/>
    </source>
</evidence>
<keyword evidence="6" id="KW-0507">mRNA processing</keyword>
<sequence>MDPTNPASFNHRTELLSTGRRYHFVDQLPANYDPATTKTLLCIHGFPDLWYGWRYQIKPWVEQGYRVVVPDQLGYGGTDKPQDAAEYTPRKISNDIAALMDSLQLPKAVIVGHDWGCFMASRFALWHPDRLLSLILMSVPFVPPAKTYAPLEKLVEMVPNWGYHLFFADQNSSREIESKLPKFFKLIFRDRNKSDARLQNWTLPGGLPKVLRSDEIQLEGTGVLTQQEYNYYLSQFDRRMHGPLNYYRTTLHRYNEEHDGSLLPAPRPDLPVLLIIGKNDPTSNQGALDITRKLVPQAQIEIIEGVGHWLMVEARDYITEVVPQFARSASTRDVQTKLAYVTPAAIVSPAFLIATHDALHALPHSAIIFVSLFLCPTSFSTSSIFASTTYPKLYDLCASAMPTAVSAPSTHPRKPIERSASNPIPRKRRTVKRRGRARDEFESDDEFEREVRTDSETDDDHSSIDSESDSESSSDDLHADAHSEVVTPSTTQSPPPVELSGLPNGSSKDGADGHAAMFSDTTNWAEMVADEAANGASSLPVIDFADMDSARLERHAPSPAPRARKAGKASKKRAAKRASSAPPPPGTPKAAEEVPPAPEATASMSHEREVPETPQANHSRGLSARQAYQQRLETDPSFVPKVGEFWGHDDRLLDKEFRSLSGWWRGRWQSRGRGRGGPEFRGRGRGFYGHSSGYGHEDGPRGDDASNQQEEVPPVERQWTHDGFEEMKRRDEQRRAQQERQQNGPARGFGFRGRGFVPARGRGSFGRGGTSSPASSRHSTSNIAMGDRVWYAQKPEKSRLETDPPVRVKLPGAKRSSIVKLPSQAIPAASSDKADSAPSAQNEADKAFVVRLPPRPGKEKAAEERPAAPPTTELLATTGEELTIEEIFTVRPHVVPNRRVDLSLPQVAAAEKPQRSTASERPASPIQTSPPSSRQAVEEVRNPLEQIIVPTVPVPDGRTSPSPIIQETILRKPPASEGSASGATPAPVEEPRPQRPTPPVLHPLQTSFSPMPPPTSPPYGSPYAFAPALPPGVALNHQGMAYEYATGRPVYIQPTPPPMFTPRPMMHTHHPSLSMPFVPSHLRHHSAASPDFLAHPHTPPVASYVDPITGVPIFAPARQSSRIEIRAPSDAADGKKSSKSSHQRSGLSTSSISADNTEETQQHSYFPPQDASVAGETSADQHQQQSMDHSHAPPMDPAVAYAPYPPAYYYPEQYGYAPYVDMSQQAMHYEMYPPEQPTHHHHHSHSQPVVYY</sequence>
<dbReference type="InterPro" id="IPR000639">
    <property type="entry name" value="Epox_hydrolase-like"/>
</dbReference>
<feature type="compositionally biased region" description="Polar residues" evidence="15">
    <location>
        <begin position="915"/>
        <end position="935"/>
    </location>
</feature>
<dbReference type="GO" id="GO:0016787">
    <property type="term" value="F:hydrolase activity"/>
    <property type="evidence" value="ECO:0007669"/>
    <property type="project" value="UniProtKB-KW"/>
</dbReference>
<evidence type="ECO:0000313" key="18">
    <source>
        <dbReference type="EMBL" id="KAJ8473687.1"/>
    </source>
</evidence>
<keyword evidence="9" id="KW-0810">Translation regulation</keyword>
<feature type="compositionally biased region" description="Low complexity" evidence="15">
    <location>
        <begin position="739"/>
        <end position="762"/>
    </location>
</feature>
<dbReference type="InterPro" id="IPR000073">
    <property type="entry name" value="AB_hydrolase_1"/>
</dbReference>
<protein>
    <recommendedName>
        <fullName evidence="20">Bifunctional epoxide hydrolase 2</fullName>
    </recommendedName>
</protein>
<reference evidence="18" key="1">
    <citation type="submission" date="2022-11" db="EMBL/GenBank/DDBJ databases">
        <title>Genome Sequence of Cubamyces cubensis.</title>
        <authorList>
            <person name="Buettner E."/>
        </authorList>
    </citation>
    <scope>NUCLEOTIDE SEQUENCE</scope>
    <source>
        <strain evidence="18">MPL-01</strain>
    </source>
</reference>
<keyword evidence="7" id="KW-0378">Hydrolase</keyword>
<keyword evidence="13" id="KW-0539">Nucleus</keyword>
<dbReference type="GO" id="GO:0051028">
    <property type="term" value="P:mRNA transport"/>
    <property type="evidence" value="ECO:0007669"/>
    <property type="project" value="UniProtKB-KW"/>
</dbReference>
<comment type="caution">
    <text evidence="18">The sequence shown here is derived from an EMBL/GenBank/DDBJ whole genome shotgun (WGS) entry which is preliminary data.</text>
</comment>
<feature type="compositionally biased region" description="Basic residues" evidence="15">
    <location>
        <begin position="425"/>
        <end position="436"/>
    </location>
</feature>
<accession>A0AAD7TS64</accession>
<dbReference type="Pfam" id="PF09405">
    <property type="entry name" value="Btz"/>
    <property type="match status" value="1"/>
</dbReference>
<feature type="compositionally biased region" description="Basic and acidic residues" evidence="15">
    <location>
        <begin position="1126"/>
        <end position="1136"/>
    </location>
</feature>
<evidence type="ECO:0000256" key="2">
    <source>
        <dbReference type="ARBA" id="ARBA00004496"/>
    </source>
</evidence>
<evidence type="ECO:0000256" key="13">
    <source>
        <dbReference type="ARBA" id="ARBA00023242"/>
    </source>
</evidence>
<gene>
    <name evidence="18" type="ORF">ONZ51_g7708</name>
</gene>
<feature type="compositionally biased region" description="Low complexity" evidence="15">
    <location>
        <begin position="825"/>
        <end position="840"/>
    </location>
</feature>
<name>A0AAD7TS64_9APHY</name>
<dbReference type="AlphaFoldDB" id="A0AAD7TS64"/>
<evidence type="ECO:0000256" key="8">
    <source>
        <dbReference type="ARBA" id="ARBA00022816"/>
    </source>
</evidence>
<evidence type="ECO:0000256" key="14">
    <source>
        <dbReference type="ARBA" id="ARBA00038334"/>
    </source>
</evidence>
<feature type="region of interest" description="Disordered" evidence="15">
    <location>
        <begin position="1126"/>
        <end position="1198"/>
    </location>
</feature>
<evidence type="ECO:0000259" key="16">
    <source>
        <dbReference type="Pfam" id="PF00561"/>
    </source>
</evidence>
<evidence type="ECO:0008006" key="20">
    <source>
        <dbReference type="Google" id="ProtNLM"/>
    </source>
</evidence>
<evidence type="ECO:0000256" key="9">
    <source>
        <dbReference type="ARBA" id="ARBA00022845"/>
    </source>
</evidence>
<keyword evidence="8" id="KW-0509">mRNA transport</keyword>
<dbReference type="PRINTS" id="PR00111">
    <property type="entry name" value="ABHYDROLASE"/>
</dbReference>
<dbReference type="GO" id="GO:0006397">
    <property type="term" value="P:mRNA processing"/>
    <property type="evidence" value="ECO:0007669"/>
    <property type="project" value="UniProtKB-KW"/>
</dbReference>
<keyword evidence="4" id="KW-0813">Transport</keyword>
<keyword evidence="19" id="KW-1185">Reference proteome</keyword>
<dbReference type="InterPro" id="IPR018545">
    <property type="entry name" value="Btz_dom"/>
</dbReference>